<name>A4BYQ1_9FLAO</name>
<evidence type="ECO:0000313" key="2">
    <source>
        <dbReference type="Proteomes" id="UP000003053"/>
    </source>
</evidence>
<organism evidence="1 2">
    <name type="scientific">Polaribacter irgensii 23-P</name>
    <dbReference type="NCBI Taxonomy" id="313594"/>
    <lineage>
        <taxon>Bacteria</taxon>
        <taxon>Pseudomonadati</taxon>
        <taxon>Bacteroidota</taxon>
        <taxon>Flavobacteriia</taxon>
        <taxon>Flavobacteriales</taxon>
        <taxon>Flavobacteriaceae</taxon>
    </lineage>
</organism>
<accession>A4BYQ1</accession>
<evidence type="ECO:0000313" key="1">
    <source>
        <dbReference type="EMBL" id="EAR12294.1"/>
    </source>
</evidence>
<keyword evidence="2" id="KW-1185">Reference proteome</keyword>
<reference evidence="1 2" key="1">
    <citation type="submission" date="2006-02" db="EMBL/GenBank/DDBJ databases">
        <authorList>
            <person name="Murray A."/>
            <person name="Staley J."/>
            <person name="Ferriera S."/>
            <person name="Johnson J."/>
            <person name="Kravitz S."/>
            <person name="Halpern A."/>
            <person name="Remington K."/>
            <person name="Beeson K."/>
            <person name="Tran B."/>
            <person name="Rogers Y.-H."/>
            <person name="Friedman R."/>
            <person name="Venter J.C."/>
        </authorList>
    </citation>
    <scope>NUCLEOTIDE SEQUENCE [LARGE SCALE GENOMIC DNA]</scope>
    <source>
        <strain evidence="1 2">23-P</strain>
    </source>
</reference>
<proteinExistence type="predicted"/>
<dbReference type="Proteomes" id="UP000003053">
    <property type="component" value="Unassembled WGS sequence"/>
</dbReference>
<comment type="caution">
    <text evidence="1">The sequence shown here is derived from an EMBL/GenBank/DDBJ whole genome shotgun (WGS) entry which is preliminary data.</text>
</comment>
<protein>
    <submittedName>
        <fullName evidence="1">Uncharacterized protein</fullName>
    </submittedName>
</protein>
<dbReference type="AlphaFoldDB" id="A4BYQ1"/>
<gene>
    <name evidence="1" type="ORF">PI23P_06710</name>
</gene>
<dbReference type="HOGENOM" id="CLU_2846057_0_0_10"/>
<sequence>MQTIIKPDALSSNDIQKGSNLKFPLISIDFHTKTLLKTNTKGHVDHNLFCFLEKMTFLANKKNAA</sequence>
<dbReference type="EMBL" id="AAOG01000002">
    <property type="protein sequence ID" value="EAR12294.1"/>
    <property type="molecule type" value="Genomic_DNA"/>
</dbReference>